<evidence type="ECO:0000313" key="3">
    <source>
        <dbReference type="EMBL" id="MBP2385259.1"/>
    </source>
</evidence>
<dbReference type="EMBL" id="JAGIOF010000001">
    <property type="protein sequence ID" value="MBP2385259.1"/>
    <property type="molecule type" value="Genomic_DNA"/>
</dbReference>
<comment type="caution">
    <text evidence="3">The sequence shown here is derived from an EMBL/GenBank/DDBJ whole genome shotgun (WGS) entry which is preliminary data.</text>
</comment>
<reference evidence="3 4" key="1">
    <citation type="submission" date="2021-03" db="EMBL/GenBank/DDBJ databases">
        <title>Sequencing the genomes of 1000 actinobacteria strains.</title>
        <authorList>
            <person name="Klenk H.-P."/>
        </authorList>
    </citation>
    <scope>NUCLEOTIDE SEQUENCE [LARGE SCALE GENOMIC DNA]</scope>
    <source>
        <strain evidence="3 4">DSM 15797</strain>
    </source>
</reference>
<dbReference type="SUPFAM" id="SSF56214">
    <property type="entry name" value="4'-phosphopantetheinyl transferase"/>
    <property type="match status" value="1"/>
</dbReference>
<dbReference type="EC" id="2.7.8.-" evidence="3"/>
<keyword evidence="4" id="KW-1185">Reference proteome</keyword>
<name>A0ABS4X9W4_9MICC</name>
<dbReference type="Pfam" id="PF01648">
    <property type="entry name" value="ACPS"/>
    <property type="match status" value="1"/>
</dbReference>
<protein>
    <submittedName>
        <fullName evidence="3">4'-phosphopantetheinyl transferase</fullName>
        <ecNumber evidence="3">2.7.8.-</ecNumber>
    </submittedName>
</protein>
<keyword evidence="1 3" id="KW-0808">Transferase</keyword>
<dbReference type="GO" id="GO:0016740">
    <property type="term" value="F:transferase activity"/>
    <property type="evidence" value="ECO:0007669"/>
    <property type="project" value="UniProtKB-KW"/>
</dbReference>
<feature type="domain" description="4'-phosphopantetheinyl transferase" evidence="2">
    <location>
        <begin position="141"/>
        <end position="206"/>
    </location>
</feature>
<evidence type="ECO:0000259" key="2">
    <source>
        <dbReference type="Pfam" id="PF01648"/>
    </source>
</evidence>
<proteinExistence type="predicted"/>
<dbReference type="InterPro" id="IPR037143">
    <property type="entry name" value="4-PPantetheinyl_Trfase_dom_sf"/>
</dbReference>
<dbReference type="InterPro" id="IPR008278">
    <property type="entry name" value="4-PPantetheinyl_Trfase_dom"/>
</dbReference>
<accession>A0ABS4X9W4</accession>
<evidence type="ECO:0000313" key="4">
    <source>
        <dbReference type="Proteomes" id="UP001296993"/>
    </source>
</evidence>
<dbReference type="Proteomes" id="UP001296993">
    <property type="component" value="Unassembled WGS sequence"/>
</dbReference>
<dbReference type="RefSeq" id="WP_209996056.1">
    <property type="nucleotide sequence ID" value="NZ_BAAAJY010000012.1"/>
</dbReference>
<dbReference type="Gene3D" id="3.90.470.20">
    <property type="entry name" value="4'-phosphopantetheinyl transferase domain"/>
    <property type="match status" value="1"/>
</dbReference>
<gene>
    <name evidence="3" type="ORF">JOF47_000770</name>
</gene>
<evidence type="ECO:0000256" key="1">
    <source>
        <dbReference type="ARBA" id="ARBA00022679"/>
    </source>
</evidence>
<sequence>MDNRGSGDNHGNGDGAGNTAVAQPWWAVAALESAARYPGIRLDPAESERAVAYAHGRPRDDFVAGRMLARVLAAELLNRAWPGEPTGPGALDLAQHCPHCGADGHGTPLLRVPGRGQTFRLSYARASGWLLLALAPGNTRIGADLADLSDPAFASTGGGRLLEDYAYGPAERKVLARLDPDSRLRRQAEWWTLKEAVAKADGEGLAGAGGIPVVIGRKRHALLAMPKTRMLGIGPGERDSLGTALPARLVGSIVWVPPPAG</sequence>
<organism evidence="3 4">
    <name type="scientific">Paeniglutamicibacter kerguelensis</name>
    <dbReference type="NCBI Taxonomy" id="254788"/>
    <lineage>
        <taxon>Bacteria</taxon>
        <taxon>Bacillati</taxon>
        <taxon>Actinomycetota</taxon>
        <taxon>Actinomycetes</taxon>
        <taxon>Micrococcales</taxon>
        <taxon>Micrococcaceae</taxon>
        <taxon>Paeniglutamicibacter</taxon>
    </lineage>
</organism>